<evidence type="ECO:0000313" key="2">
    <source>
        <dbReference type="EMBL" id="CAG5090576.1"/>
    </source>
</evidence>
<sequence length="321" mass="36568">MIEDSSSDEEDEFRDRVFEPVGTRTSSSPSQSITVDGFSISSSDHHSDEPVANGFSDLTLSNTGTNSNTTATDFSSKTQTIGKEKTEQLVNGRKSSTPSGKMSDQQQEYQAILQAPDDEEKQREIAKKRIQLYVFCLRAIAYPFNAKQPTDLVRRQCKITPQQLEVIRERFHSFLAGHSNIVADEAFFNAMQSFYEVFMQSPRINRMVESGGATASDFREVFKTNVQKRINLLPEIDGMGKDNLIHSWLTKFDAIYFGEDESAVDGKRKRAKETAQSELILTKEQLYDMFQYILGIQRYEHQQLAQGCQHIFRRIIDNLRG</sequence>
<dbReference type="InterPro" id="IPR033227">
    <property type="entry name" value="CAPS"/>
</dbReference>
<feature type="region of interest" description="Disordered" evidence="1">
    <location>
        <begin position="1"/>
        <end position="105"/>
    </location>
</feature>
<evidence type="ECO:0000313" key="3">
    <source>
        <dbReference type="Proteomes" id="UP001158576"/>
    </source>
</evidence>
<feature type="compositionally biased region" description="Low complexity" evidence="1">
    <location>
        <begin position="56"/>
        <end position="73"/>
    </location>
</feature>
<protein>
    <submittedName>
        <fullName evidence="2">Oidioi.mRNA.OKI2018_I69.PAR.g12653.t1.cds</fullName>
    </submittedName>
</protein>
<evidence type="ECO:0000256" key="1">
    <source>
        <dbReference type="SAM" id="MobiDB-lite"/>
    </source>
</evidence>
<dbReference type="Proteomes" id="UP001158576">
    <property type="component" value="Chromosome PAR"/>
</dbReference>
<feature type="compositionally biased region" description="Acidic residues" evidence="1">
    <location>
        <begin position="1"/>
        <end position="12"/>
    </location>
</feature>
<dbReference type="EMBL" id="OU015568">
    <property type="protein sequence ID" value="CAG5090576.1"/>
    <property type="molecule type" value="Genomic_DNA"/>
</dbReference>
<organism evidence="2 3">
    <name type="scientific">Oikopleura dioica</name>
    <name type="common">Tunicate</name>
    <dbReference type="NCBI Taxonomy" id="34765"/>
    <lineage>
        <taxon>Eukaryota</taxon>
        <taxon>Metazoa</taxon>
        <taxon>Chordata</taxon>
        <taxon>Tunicata</taxon>
        <taxon>Appendicularia</taxon>
        <taxon>Copelata</taxon>
        <taxon>Oikopleuridae</taxon>
        <taxon>Oikopleura</taxon>
    </lineage>
</organism>
<name>A0ABN7S1I6_OIKDI</name>
<proteinExistence type="predicted"/>
<feature type="compositionally biased region" description="Polar residues" evidence="1">
    <location>
        <begin position="93"/>
        <end position="105"/>
    </location>
</feature>
<feature type="compositionally biased region" description="Polar residues" evidence="1">
    <location>
        <begin position="23"/>
        <end position="42"/>
    </location>
</feature>
<dbReference type="PANTHER" id="PTHR12166">
    <property type="entry name" value="CALCIUM-DEPENDENT SECRETION ACTIVATOR"/>
    <property type="match status" value="1"/>
</dbReference>
<gene>
    <name evidence="2" type="ORF">OKIOD_LOCUS4211</name>
</gene>
<keyword evidence="3" id="KW-1185">Reference proteome</keyword>
<accession>A0ABN7S1I6</accession>
<reference evidence="2 3" key="1">
    <citation type="submission" date="2021-04" db="EMBL/GenBank/DDBJ databases">
        <authorList>
            <person name="Bliznina A."/>
        </authorList>
    </citation>
    <scope>NUCLEOTIDE SEQUENCE [LARGE SCALE GENOMIC DNA]</scope>
</reference>
<dbReference type="PANTHER" id="PTHR12166:SF8">
    <property type="entry name" value="CALCIUM-DEPENDENT SECRETION ACTIVATOR"/>
    <property type="match status" value="1"/>
</dbReference>